<accession>F2UTZ4</accession>
<organism evidence="2 3">
    <name type="scientific">Candidatus Parvarchaeum acidophilus ARMAN-5_'5-way FS'</name>
    <dbReference type="NCBI Taxonomy" id="994838"/>
    <lineage>
        <taxon>Archaea</taxon>
        <taxon>Candidatus Parvarchaeota</taxon>
        <taxon>Candidatus Parvarchaeum</taxon>
    </lineage>
</organism>
<dbReference type="EMBL" id="GL876962">
    <property type="protein sequence ID" value="EGD71945.1"/>
    <property type="molecule type" value="Genomic_DNA"/>
</dbReference>
<protein>
    <submittedName>
        <fullName evidence="2">Uncharacterized membrane protein</fullName>
    </submittedName>
</protein>
<proteinExistence type="predicted"/>
<keyword evidence="1" id="KW-0812">Transmembrane</keyword>
<name>F2UTZ4_PARA5</name>
<feature type="transmembrane region" description="Helical" evidence="1">
    <location>
        <begin position="101"/>
        <end position="122"/>
    </location>
</feature>
<reference evidence="2 3" key="1">
    <citation type="submission" date="2011-03" db="EMBL/GenBank/DDBJ databases">
        <title>A unique three-unit tRNA splicing endonuclease found in ultrasmall Archaea possesses broad substrate specificity.</title>
        <authorList>
            <person name="Fujishima K."/>
            <person name="Sugahara J."/>
            <person name="Miller C.S."/>
            <person name="Baker B.J."/>
            <person name="Di Giulio M."/>
            <person name="Tomita M."/>
            <person name="Banfield J.F."/>
            <person name="Kanai A."/>
        </authorList>
    </citation>
    <scope>NUCLEOTIDE SEQUENCE [LARGE SCALE GENOMIC DNA]</scope>
</reference>
<sequence>MVTSVCECYKCHYRFNYEFIPGSSFHSIRLGTKRIFRCPKCRTLQKFDLTKKGQDDSLKTYGDDSTLGIGVKLWVFQLVPTFILIFSGAFSFFIFIQPIYIHFFLILLGVIWIAFSLVYVIVNTGPKRGK</sequence>
<evidence type="ECO:0000313" key="3">
    <source>
        <dbReference type="Proteomes" id="UP000243774"/>
    </source>
</evidence>
<gene>
    <name evidence="2" type="ORF">CSMARM5_0092</name>
</gene>
<keyword evidence="1" id="KW-0472">Membrane</keyword>
<dbReference type="HOGENOM" id="CLU_1933174_0_0_2"/>
<feature type="transmembrane region" description="Helical" evidence="1">
    <location>
        <begin position="73"/>
        <end position="95"/>
    </location>
</feature>
<keyword evidence="1" id="KW-1133">Transmembrane helix</keyword>
<evidence type="ECO:0000313" key="2">
    <source>
        <dbReference type="EMBL" id="EGD71945.1"/>
    </source>
</evidence>
<evidence type="ECO:0000256" key="1">
    <source>
        <dbReference type="SAM" id="Phobius"/>
    </source>
</evidence>
<dbReference type="AlphaFoldDB" id="F2UTZ4"/>
<dbReference type="Proteomes" id="UP000243774">
    <property type="component" value="Unassembled WGS sequence"/>
</dbReference>